<evidence type="ECO:0000313" key="2">
    <source>
        <dbReference type="EMBL" id="EIW87403.1"/>
    </source>
</evidence>
<organism evidence="2 3">
    <name type="scientific">Coniophora puteana (strain RWD-64-598)</name>
    <name type="common">Brown rot fungus</name>
    <dbReference type="NCBI Taxonomy" id="741705"/>
    <lineage>
        <taxon>Eukaryota</taxon>
        <taxon>Fungi</taxon>
        <taxon>Dikarya</taxon>
        <taxon>Basidiomycota</taxon>
        <taxon>Agaricomycotina</taxon>
        <taxon>Agaricomycetes</taxon>
        <taxon>Agaricomycetidae</taxon>
        <taxon>Boletales</taxon>
        <taxon>Coniophorineae</taxon>
        <taxon>Coniophoraceae</taxon>
        <taxon>Coniophora</taxon>
    </lineage>
</organism>
<evidence type="ECO:0000256" key="1">
    <source>
        <dbReference type="SAM" id="MobiDB-lite"/>
    </source>
</evidence>
<gene>
    <name evidence="2" type="ORF">CONPUDRAFT_161945</name>
</gene>
<dbReference type="Proteomes" id="UP000053558">
    <property type="component" value="Unassembled WGS sequence"/>
</dbReference>
<feature type="region of interest" description="Disordered" evidence="1">
    <location>
        <begin position="1"/>
        <end position="22"/>
    </location>
</feature>
<evidence type="ECO:0000313" key="3">
    <source>
        <dbReference type="Proteomes" id="UP000053558"/>
    </source>
</evidence>
<keyword evidence="3" id="KW-1185">Reference proteome</keyword>
<dbReference type="EMBL" id="JH711573">
    <property type="protein sequence ID" value="EIW87403.1"/>
    <property type="molecule type" value="Genomic_DNA"/>
</dbReference>
<reference evidence="3" key="1">
    <citation type="journal article" date="2012" name="Science">
        <title>The Paleozoic origin of enzymatic lignin decomposition reconstructed from 31 fungal genomes.</title>
        <authorList>
            <person name="Floudas D."/>
            <person name="Binder M."/>
            <person name="Riley R."/>
            <person name="Barry K."/>
            <person name="Blanchette R.A."/>
            <person name="Henrissat B."/>
            <person name="Martinez A.T."/>
            <person name="Otillar R."/>
            <person name="Spatafora J.W."/>
            <person name="Yadav J.S."/>
            <person name="Aerts A."/>
            <person name="Benoit I."/>
            <person name="Boyd A."/>
            <person name="Carlson A."/>
            <person name="Copeland A."/>
            <person name="Coutinho P.M."/>
            <person name="de Vries R.P."/>
            <person name="Ferreira P."/>
            <person name="Findley K."/>
            <person name="Foster B."/>
            <person name="Gaskell J."/>
            <person name="Glotzer D."/>
            <person name="Gorecki P."/>
            <person name="Heitman J."/>
            <person name="Hesse C."/>
            <person name="Hori C."/>
            <person name="Igarashi K."/>
            <person name="Jurgens J.A."/>
            <person name="Kallen N."/>
            <person name="Kersten P."/>
            <person name="Kohler A."/>
            <person name="Kuees U."/>
            <person name="Kumar T.K.A."/>
            <person name="Kuo A."/>
            <person name="LaButti K."/>
            <person name="Larrondo L.F."/>
            <person name="Lindquist E."/>
            <person name="Ling A."/>
            <person name="Lombard V."/>
            <person name="Lucas S."/>
            <person name="Lundell T."/>
            <person name="Martin R."/>
            <person name="McLaughlin D.J."/>
            <person name="Morgenstern I."/>
            <person name="Morin E."/>
            <person name="Murat C."/>
            <person name="Nagy L.G."/>
            <person name="Nolan M."/>
            <person name="Ohm R.A."/>
            <person name="Patyshakuliyeva A."/>
            <person name="Rokas A."/>
            <person name="Ruiz-Duenas F.J."/>
            <person name="Sabat G."/>
            <person name="Salamov A."/>
            <person name="Samejima M."/>
            <person name="Schmutz J."/>
            <person name="Slot J.C."/>
            <person name="St John F."/>
            <person name="Stenlid J."/>
            <person name="Sun H."/>
            <person name="Sun S."/>
            <person name="Syed K."/>
            <person name="Tsang A."/>
            <person name="Wiebenga A."/>
            <person name="Young D."/>
            <person name="Pisabarro A."/>
            <person name="Eastwood D.C."/>
            <person name="Martin F."/>
            <person name="Cullen D."/>
            <person name="Grigoriev I.V."/>
            <person name="Hibbett D.S."/>
        </authorList>
    </citation>
    <scope>NUCLEOTIDE SEQUENCE [LARGE SCALE GENOMIC DNA]</scope>
    <source>
        <strain evidence="3">RWD-64-598 SS2</strain>
    </source>
</reference>
<accession>A0A5M3N7J1</accession>
<protein>
    <submittedName>
        <fullName evidence="2">Uncharacterized protein</fullName>
    </submittedName>
</protein>
<dbReference type="RefSeq" id="XP_007763900.1">
    <property type="nucleotide sequence ID" value="XM_007765710.1"/>
</dbReference>
<dbReference type="GeneID" id="19204627"/>
<comment type="caution">
    <text evidence="2">The sequence shown here is derived from an EMBL/GenBank/DDBJ whole genome shotgun (WGS) entry which is preliminary data.</text>
</comment>
<name>A0A5M3N7J1_CONPW</name>
<dbReference type="KEGG" id="cput:CONPUDRAFT_161945"/>
<feature type="non-terminal residue" evidence="2">
    <location>
        <position position="80"/>
    </location>
</feature>
<feature type="region of interest" description="Disordered" evidence="1">
    <location>
        <begin position="44"/>
        <end position="64"/>
    </location>
</feature>
<proteinExistence type="predicted"/>
<sequence>MVLRVSKDTQTLLPDNDTSPAAQVKTRGLCGCEGPEIRYLLIGGEEPQVSDSEHAGRRRQGARRLSWPGPRLESLLKAAL</sequence>
<feature type="compositionally biased region" description="Polar residues" evidence="1">
    <location>
        <begin position="8"/>
        <end position="21"/>
    </location>
</feature>
<dbReference type="AlphaFoldDB" id="A0A5M3N7J1"/>